<name>A0A317XM12_9BASI</name>
<keyword evidence="18" id="KW-1185">Reference proteome</keyword>
<comment type="catalytic activity">
    <reaction evidence="14">
        <text>an alpha-D-Glc-(1-&gt;3)-alpha-D-Glc-(1-&gt;3)-alpha-D-Man-(1-&gt;2)-alpha-D-Man-(1-&gt;2)-alpha-D-Man-(1-&gt;3)-[alpha-D-Man-(1-&gt;2)-alpha-D-Man-(1-&gt;3)-[alpha-D-Man-(1-&gt;2)-alpha-D-Man-(1-&gt;6)]-alpha-D-Man-(1-&gt;6)]-beta-D-Man-(1-&gt;4)-beta-D-GlcNAc-(1-&gt;4)-alpha-D-GlcNAc-diphospho-di-trans,poly-cis-dolichol + a di-trans,poly-cis-dolichyl beta-D-glucosyl phosphate = a alpha-D-Glc-(1-&gt;2)-alpha-D-Glc-(1-&gt;3)-alpha-D-Glc-(1-&gt;3)-alpha-D-Man-(1-&gt;2)-alpha-D-Man-(1-&gt;2)-alpha-D-Man-(1-&gt;3)-[alpha-D-Man-(1-&gt;2)-alpha-D-Man-(1-&gt;3)-[alpha-D-Man-(1-&gt;2)-alpha-D-Man-(1-&gt;6)]-alpha-D-Man-(1-&gt;6)]-beta-D-Man-(1-&gt;4)-beta-D-GlcNAc-(1-&gt;4)-alpha-D-GlcNAc-diphospho-di-trans,poly-cis-dolichol + a di-trans,poly-cis-dolichyl phosphate + H(+)</text>
        <dbReference type="Rhea" id="RHEA:29543"/>
        <dbReference type="Rhea" id="RHEA-COMP:19498"/>
        <dbReference type="Rhea" id="RHEA-COMP:19502"/>
        <dbReference type="Rhea" id="RHEA-COMP:19512"/>
        <dbReference type="Rhea" id="RHEA-COMP:19522"/>
        <dbReference type="ChEBI" id="CHEBI:15378"/>
        <dbReference type="ChEBI" id="CHEBI:57525"/>
        <dbReference type="ChEBI" id="CHEBI:57683"/>
        <dbReference type="ChEBI" id="CHEBI:132522"/>
        <dbReference type="ChEBI" id="CHEBI:132523"/>
        <dbReference type="EC" id="2.4.1.256"/>
    </reaction>
    <physiologicalReaction direction="left-to-right" evidence="14">
        <dbReference type="Rhea" id="RHEA:29544"/>
    </physiologicalReaction>
</comment>
<dbReference type="InParanoid" id="A0A317XM12"/>
<evidence type="ECO:0000256" key="8">
    <source>
        <dbReference type="ARBA" id="ARBA00022692"/>
    </source>
</evidence>
<evidence type="ECO:0000256" key="2">
    <source>
        <dbReference type="ARBA" id="ARBA00004922"/>
    </source>
</evidence>
<evidence type="ECO:0000313" key="17">
    <source>
        <dbReference type="EMBL" id="PWY99355.1"/>
    </source>
</evidence>
<feature type="transmembrane region" description="Helical" evidence="16">
    <location>
        <begin position="93"/>
        <end position="112"/>
    </location>
</feature>
<feature type="region of interest" description="Disordered" evidence="15">
    <location>
        <begin position="1"/>
        <end position="46"/>
    </location>
</feature>
<keyword evidence="9" id="KW-0256">Endoplasmic reticulum</keyword>
<dbReference type="Pfam" id="PF04922">
    <property type="entry name" value="DIE2_ALG10"/>
    <property type="match status" value="1"/>
</dbReference>
<feature type="transmembrane region" description="Helical" evidence="16">
    <location>
        <begin position="119"/>
        <end position="143"/>
    </location>
</feature>
<dbReference type="GO" id="GO:0106073">
    <property type="term" value="F:dolichyl pyrophosphate Glc2Man9GlcNAc2 alpha-1,2-glucosyltransferase activity"/>
    <property type="evidence" value="ECO:0007669"/>
    <property type="project" value="UniProtKB-EC"/>
</dbReference>
<comment type="pathway">
    <text evidence="2">Protein modification; protein glycosylation.</text>
</comment>
<evidence type="ECO:0000256" key="10">
    <source>
        <dbReference type="ARBA" id="ARBA00022989"/>
    </source>
</evidence>
<comment type="subcellular location">
    <subcellularLocation>
        <location evidence="1">Endoplasmic reticulum membrane</location>
        <topology evidence="1">Multi-pass membrane protein</topology>
    </subcellularLocation>
</comment>
<dbReference type="PANTHER" id="PTHR12989:SF10">
    <property type="entry name" value="DOL-P-GLC:GLC(2)MAN(9)GLCNAC(2)-PP-DOL ALPHA-1,2-GLUCOSYLTRANSFERASE-RELATED"/>
    <property type="match status" value="1"/>
</dbReference>
<evidence type="ECO:0000256" key="15">
    <source>
        <dbReference type="SAM" id="MobiDB-lite"/>
    </source>
</evidence>
<evidence type="ECO:0000256" key="6">
    <source>
        <dbReference type="ARBA" id="ARBA00022676"/>
    </source>
</evidence>
<keyword evidence="7" id="KW-0808">Transferase</keyword>
<comment type="similarity">
    <text evidence="3">Belongs to the ALG10 glucosyltransferase family.</text>
</comment>
<dbReference type="PANTHER" id="PTHR12989">
    <property type="entry name" value="ALPHA-1,2-GLUCOSYLTRANSFERASE ALG10"/>
    <property type="match status" value="1"/>
</dbReference>
<evidence type="ECO:0000256" key="13">
    <source>
        <dbReference type="ARBA" id="ARBA00044727"/>
    </source>
</evidence>
<organism evidence="17 18">
    <name type="scientific">Testicularia cyperi</name>
    <dbReference type="NCBI Taxonomy" id="1882483"/>
    <lineage>
        <taxon>Eukaryota</taxon>
        <taxon>Fungi</taxon>
        <taxon>Dikarya</taxon>
        <taxon>Basidiomycota</taxon>
        <taxon>Ustilaginomycotina</taxon>
        <taxon>Ustilaginomycetes</taxon>
        <taxon>Ustilaginales</taxon>
        <taxon>Anthracoideaceae</taxon>
        <taxon>Testicularia</taxon>
    </lineage>
</organism>
<dbReference type="EC" id="2.4.1.256" evidence="4"/>
<comment type="function">
    <text evidence="13">Dol-P-Glc:Glc(2)Man(9)GlcNAc(2)-PP-Dol alpha-1,2-glucosyltransferase that operates in the biosynthetic pathway of dolichol-linked oligosaccharides, the glycan precursors employed in protein asparagine (N)-glycosylation. The assembly of dolichol-linked oligosaccharides begins on the cytosolic side of the endoplasmic reticulum membrane and finishes in its lumen. The sequential addition of sugars to dolichol pyrophosphate produces dolichol-linked oligosaccharides containing fourteen sugars, including two GlcNAcs, nine mannoses and three glucoses. Once assembled, the oligosaccharide is transferred from the lipid to nascent proteins by oligosaccharyltransferases. In the lumen of the endoplasmic reticulum, adds the third and last glucose residue from dolichyl phosphate glucose (Dol-P-Glc) onto the lipid-linked oligosaccharide intermediate Glc(2)Man(9)GlcNAc(2)-PP-Dol to produce Glc(3)Man(9)GlcNAc(2)-PP-Dol.</text>
</comment>
<dbReference type="GO" id="GO:0006488">
    <property type="term" value="P:dolichol-linked oligosaccharide biosynthetic process"/>
    <property type="evidence" value="ECO:0007669"/>
    <property type="project" value="InterPro"/>
</dbReference>
<evidence type="ECO:0000256" key="1">
    <source>
        <dbReference type="ARBA" id="ARBA00004477"/>
    </source>
</evidence>
<evidence type="ECO:0000256" key="4">
    <source>
        <dbReference type="ARBA" id="ARBA00011967"/>
    </source>
</evidence>
<keyword evidence="10 16" id="KW-1133">Transmembrane helix</keyword>
<accession>A0A317XM12</accession>
<evidence type="ECO:0000256" key="9">
    <source>
        <dbReference type="ARBA" id="ARBA00022824"/>
    </source>
</evidence>
<dbReference type="Proteomes" id="UP000246740">
    <property type="component" value="Unassembled WGS sequence"/>
</dbReference>
<dbReference type="EMBL" id="KZ819195">
    <property type="protein sequence ID" value="PWY99355.1"/>
    <property type="molecule type" value="Genomic_DNA"/>
</dbReference>
<evidence type="ECO:0000256" key="5">
    <source>
        <dbReference type="ARBA" id="ARBA00018512"/>
    </source>
</evidence>
<evidence type="ECO:0000313" key="18">
    <source>
        <dbReference type="Proteomes" id="UP000246740"/>
    </source>
</evidence>
<gene>
    <name evidence="17" type="ORF">BCV70DRAFT_162965</name>
</gene>
<feature type="transmembrane region" description="Helical" evidence="16">
    <location>
        <begin position="220"/>
        <end position="241"/>
    </location>
</feature>
<feature type="transmembrane region" description="Helical" evidence="16">
    <location>
        <begin position="247"/>
        <end position="273"/>
    </location>
</feature>
<feature type="transmembrane region" description="Helical" evidence="16">
    <location>
        <begin position="303"/>
        <end position="334"/>
    </location>
</feature>
<dbReference type="STRING" id="1882483.A0A317XM12"/>
<sequence length="359" mass="40067">MQERAQDQQHQDSHQTPVSEAAQETPALPPQSARPTGPLEQSRRQSEDAATALQDILSSPSVSAKLRARSKEAYRTTLAHTIILLPPLYFFGFLYYTDVGSVTFVLAALLAVKKQRRGWAALLAAVSLLFRQTNVIWIGFIVVQDVLHRLAISGLGTSGFSDPILDSIPPSASAAWSILRTSATPFLPTLAAFAAFVRWNGAIVLGDKSNHRPEIHVPQLAYFLLFTGVFAWAPLLFAFSFSDELPLVAAAMLATPARAVTTLAVSIAIWIAVDRFTLHHPFMLSDNRHFTFYIWRRVRAYPWILYALVPVYTLLLYALSTYVAINAVTIWLFLSRPFEWPASGVDRSRSESTTMRFMW</sequence>
<evidence type="ECO:0000256" key="11">
    <source>
        <dbReference type="ARBA" id="ARBA00023136"/>
    </source>
</evidence>
<keyword evidence="11 16" id="KW-0472">Membrane</keyword>
<dbReference type="FunCoup" id="A0A317XM12">
    <property type="interactions" value="541"/>
</dbReference>
<dbReference type="AlphaFoldDB" id="A0A317XM12"/>
<keyword evidence="8 16" id="KW-0812">Transmembrane</keyword>
<evidence type="ECO:0000256" key="14">
    <source>
        <dbReference type="ARBA" id="ARBA00048064"/>
    </source>
</evidence>
<evidence type="ECO:0000256" key="3">
    <source>
        <dbReference type="ARBA" id="ARBA00010600"/>
    </source>
</evidence>
<reference evidence="17 18" key="1">
    <citation type="journal article" date="2018" name="Mol. Biol. Evol.">
        <title>Broad Genomic Sampling Reveals a Smut Pathogenic Ancestry of the Fungal Clade Ustilaginomycotina.</title>
        <authorList>
            <person name="Kijpornyongpan T."/>
            <person name="Mondo S.J."/>
            <person name="Barry K."/>
            <person name="Sandor L."/>
            <person name="Lee J."/>
            <person name="Lipzen A."/>
            <person name="Pangilinan J."/>
            <person name="LaButti K."/>
            <person name="Hainaut M."/>
            <person name="Henrissat B."/>
            <person name="Grigoriev I.V."/>
            <person name="Spatafora J.W."/>
            <person name="Aime M.C."/>
        </authorList>
    </citation>
    <scope>NUCLEOTIDE SEQUENCE [LARGE SCALE GENOMIC DNA]</scope>
    <source>
        <strain evidence="17 18">MCA 3645</strain>
    </source>
</reference>
<dbReference type="GO" id="GO:0005789">
    <property type="term" value="C:endoplasmic reticulum membrane"/>
    <property type="evidence" value="ECO:0007669"/>
    <property type="project" value="UniProtKB-SubCell"/>
</dbReference>
<proteinExistence type="inferred from homology"/>
<dbReference type="InterPro" id="IPR016900">
    <property type="entry name" value="Alg10"/>
</dbReference>
<evidence type="ECO:0000256" key="7">
    <source>
        <dbReference type="ARBA" id="ARBA00022679"/>
    </source>
</evidence>
<keyword evidence="6" id="KW-0328">Glycosyltransferase</keyword>
<evidence type="ECO:0000256" key="12">
    <source>
        <dbReference type="ARBA" id="ARBA00032069"/>
    </source>
</evidence>
<feature type="compositionally biased region" description="Basic and acidic residues" evidence="15">
    <location>
        <begin position="1"/>
        <end position="13"/>
    </location>
</feature>
<feature type="transmembrane region" description="Helical" evidence="16">
    <location>
        <begin position="178"/>
        <end position="199"/>
    </location>
</feature>
<evidence type="ECO:0000256" key="16">
    <source>
        <dbReference type="SAM" id="Phobius"/>
    </source>
</evidence>
<protein>
    <recommendedName>
        <fullName evidence="5">Dol-P-Glc:Glc(2)Man(9)GlcNAc(2)-PP-Dol alpha-1,2-glucosyltransferase</fullName>
        <ecNumber evidence="4">2.4.1.256</ecNumber>
    </recommendedName>
    <alternativeName>
        <fullName evidence="12">Asparagine-linked glycosylation protein 10</fullName>
    </alternativeName>
</protein>
<dbReference type="OrthoDB" id="4769at2759"/>